<dbReference type="Pfam" id="PF02687">
    <property type="entry name" value="FtsX"/>
    <property type="match status" value="2"/>
</dbReference>
<sequence>MLKNYWLIAWRTIGRNKIYTFINILGLALGICGCLVLFLITNYEFSFDRHHPDGDRIYRIVGDMQEGSGEQHFMNSPYDDLAGFETQIPGFAATAGVHGYSGKISVPRVGQPPASFDNHITGTMHMHNTVFTWPGYFDIFRYEWLAGSAGSLNRPNNVVLTESRGKLYFGDISPDSMIGKTVVYDDSLPVHVSGIVRDWKGNTDLGYTDFLSVTTATHSFLKQRIPTADWSSLQPHRSMAFVKLSSGVRPEQINARFAAYIKAHVKLMQAGSRLTMYLQPLNDLHYTPDFHRGDDGDGWRKPYLPTLYAMMGVAIFVLLIAAINFINLSTAQSMSRSKEVGIRRVMGSRQRNIRFQFLVETLVVTLFSTLIAILLVNPVLALFHDYVPEGVHFRVLQLSTLGFLFAMTVFTTLLAGFYPAWVLSTYDPVESLKGAALSPGRGRIGLRRALIVFQFVVSLIFIIGALVIGKQINYMNHADKGLDTDRVLTLNDWNDAPQKLQVYVNSVKSVPGVEKVLLQGTAPMGFAQNMDFFSFMPTGNEMHMVSAHMGNNEFIPFYKMRLLAGRNMLPGDSMRELVINVTMSRLMGCKTPQQALGRMLYAQAPQGGVGKGYPVVGVIADFHVSNFHEAIPPVVIENVVERKNSIAIKLSASEKDTRAVKAVIDRLEAVWNAQFPADRAFRSAFLDESITGLFDQEKKTAWLINLAMGVTIFISCMGLFGLGLFTVRRRAKEISIRKVLGASVTSITALLSRDLALLVGIAFCIATPLAWMATHRWLQDFAYRTELSAWIFAVAGLAALTLALLTVGVQAARAGRANPVNALRSE</sequence>
<feature type="transmembrane region" description="Helical" evidence="6">
    <location>
        <begin position="449"/>
        <end position="468"/>
    </location>
</feature>
<feature type="transmembrane region" description="Helical" evidence="6">
    <location>
        <begin position="789"/>
        <end position="809"/>
    </location>
</feature>
<feature type="transmembrane region" description="Helical" evidence="6">
    <location>
        <begin position="702"/>
        <end position="727"/>
    </location>
</feature>
<evidence type="ECO:0000256" key="4">
    <source>
        <dbReference type="ARBA" id="ARBA00022989"/>
    </source>
</evidence>
<keyword evidence="3 6" id="KW-0812">Transmembrane</keyword>
<comment type="caution">
    <text evidence="9">The sequence shown here is derived from an EMBL/GenBank/DDBJ whole genome shotgun (WGS) entry which is preliminary data.</text>
</comment>
<evidence type="ECO:0000313" key="10">
    <source>
        <dbReference type="Proteomes" id="UP000607559"/>
    </source>
</evidence>
<feature type="domain" description="ABC3 transporter permease C-terminal" evidence="7">
    <location>
        <begin position="706"/>
        <end position="819"/>
    </location>
</feature>
<feature type="transmembrane region" description="Helical" evidence="6">
    <location>
        <begin position="21"/>
        <end position="40"/>
    </location>
</feature>
<dbReference type="AlphaFoldDB" id="A0A8J2UCD3"/>
<dbReference type="InterPro" id="IPR025857">
    <property type="entry name" value="MacB_PCD"/>
</dbReference>
<feature type="transmembrane region" description="Helical" evidence="6">
    <location>
        <begin position="403"/>
        <end position="423"/>
    </location>
</feature>
<evidence type="ECO:0000256" key="5">
    <source>
        <dbReference type="ARBA" id="ARBA00023136"/>
    </source>
</evidence>
<keyword evidence="2" id="KW-1003">Cell membrane</keyword>
<evidence type="ECO:0000313" key="9">
    <source>
        <dbReference type="EMBL" id="GGA98175.1"/>
    </source>
</evidence>
<gene>
    <name evidence="9" type="ORF">GCM10011511_21870</name>
</gene>
<dbReference type="EMBL" id="BMJC01000002">
    <property type="protein sequence ID" value="GGA98175.1"/>
    <property type="molecule type" value="Genomic_DNA"/>
</dbReference>
<reference evidence="9" key="2">
    <citation type="submission" date="2020-09" db="EMBL/GenBank/DDBJ databases">
        <authorList>
            <person name="Sun Q."/>
            <person name="Zhou Y."/>
        </authorList>
    </citation>
    <scope>NUCLEOTIDE SEQUENCE</scope>
    <source>
        <strain evidence="9">CGMCC 1.15448</strain>
    </source>
</reference>
<evidence type="ECO:0000256" key="1">
    <source>
        <dbReference type="ARBA" id="ARBA00004651"/>
    </source>
</evidence>
<feature type="domain" description="ABC3 transporter permease C-terminal" evidence="7">
    <location>
        <begin position="313"/>
        <end position="427"/>
    </location>
</feature>
<dbReference type="Proteomes" id="UP000607559">
    <property type="component" value="Unassembled WGS sequence"/>
</dbReference>
<dbReference type="GO" id="GO:0005886">
    <property type="term" value="C:plasma membrane"/>
    <property type="evidence" value="ECO:0007669"/>
    <property type="project" value="UniProtKB-SubCell"/>
</dbReference>
<reference evidence="9" key="1">
    <citation type="journal article" date="2014" name="Int. J. Syst. Evol. Microbiol.">
        <title>Complete genome sequence of Corynebacterium casei LMG S-19264T (=DSM 44701T), isolated from a smear-ripened cheese.</title>
        <authorList>
            <consortium name="US DOE Joint Genome Institute (JGI-PGF)"/>
            <person name="Walter F."/>
            <person name="Albersmeier A."/>
            <person name="Kalinowski J."/>
            <person name="Ruckert C."/>
        </authorList>
    </citation>
    <scope>NUCLEOTIDE SEQUENCE</scope>
    <source>
        <strain evidence="9">CGMCC 1.15448</strain>
    </source>
</reference>
<keyword evidence="4 6" id="KW-1133">Transmembrane helix</keyword>
<protein>
    <submittedName>
        <fullName evidence="9">ABC transporter permease</fullName>
    </submittedName>
</protein>
<feature type="domain" description="MacB-like periplasmic core" evidence="8">
    <location>
        <begin position="20"/>
        <end position="259"/>
    </location>
</feature>
<evidence type="ECO:0000256" key="3">
    <source>
        <dbReference type="ARBA" id="ARBA00022692"/>
    </source>
</evidence>
<dbReference type="RefSeq" id="WP_188931423.1">
    <property type="nucleotide sequence ID" value="NZ_BMJC01000002.1"/>
</dbReference>
<name>A0A8J2UCD3_9BACT</name>
<dbReference type="PANTHER" id="PTHR30572:SF18">
    <property type="entry name" value="ABC-TYPE MACROLIDE FAMILY EXPORT SYSTEM PERMEASE COMPONENT 2"/>
    <property type="match status" value="1"/>
</dbReference>
<dbReference type="InterPro" id="IPR003838">
    <property type="entry name" value="ABC3_permease_C"/>
</dbReference>
<feature type="transmembrane region" description="Helical" evidence="6">
    <location>
        <begin position="739"/>
        <end position="769"/>
    </location>
</feature>
<keyword evidence="10" id="KW-1185">Reference proteome</keyword>
<dbReference type="Pfam" id="PF12704">
    <property type="entry name" value="MacB_PCD"/>
    <property type="match status" value="1"/>
</dbReference>
<dbReference type="PROSITE" id="PS51257">
    <property type="entry name" value="PROKAR_LIPOPROTEIN"/>
    <property type="match status" value="1"/>
</dbReference>
<evidence type="ECO:0000256" key="2">
    <source>
        <dbReference type="ARBA" id="ARBA00022475"/>
    </source>
</evidence>
<dbReference type="PANTHER" id="PTHR30572">
    <property type="entry name" value="MEMBRANE COMPONENT OF TRANSPORTER-RELATED"/>
    <property type="match status" value="1"/>
</dbReference>
<comment type="subcellular location">
    <subcellularLocation>
        <location evidence="1">Cell membrane</location>
        <topology evidence="1">Multi-pass membrane protein</topology>
    </subcellularLocation>
</comment>
<dbReference type="GO" id="GO:0022857">
    <property type="term" value="F:transmembrane transporter activity"/>
    <property type="evidence" value="ECO:0007669"/>
    <property type="project" value="TreeGrafter"/>
</dbReference>
<evidence type="ECO:0000256" key="6">
    <source>
        <dbReference type="SAM" id="Phobius"/>
    </source>
</evidence>
<evidence type="ECO:0000259" key="7">
    <source>
        <dbReference type="Pfam" id="PF02687"/>
    </source>
</evidence>
<accession>A0A8J2UCD3</accession>
<dbReference type="InterPro" id="IPR050250">
    <property type="entry name" value="Macrolide_Exporter_MacB"/>
</dbReference>
<evidence type="ECO:0000259" key="8">
    <source>
        <dbReference type="Pfam" id="PF12704"/>
    </source>
</evidence>
<feature type="transmembrane region" description="Helical" evidence="6">
    <location>
        <begin position="357"/>
        <end position="383"/>
    </location>
</feature>
<keyword evidence="5 6" id="KW-0472">Membrane</keyword>
<feature type="transmembrane region" description="Helical" evidence="6">
    <location>
        <begin position="307"/>
        <end position="328"/>
    </location>
</feature>
<organism evidence="9 10">
    <name type="scientific">Puia dinghuensis</name>
    <dbReference type="NCBI Taxonomy" id="1792502"/>
    <lineage>
        <taxon>Bacteria</taxon>
        <taxon>Pseudomonadati</taxon>
        <taxon>Bacteroidota</taxon>
        <taxon>Chitinophagia</taxon>
        <taxon>Chitinophagales</taxon>
        <taxon>Chitinophagaceae</taxon>
        <taxon>Puia</taxon>
    </lineage>
</organism>
<proteinExistence type="predicted"/>